<dbReference type="Proteomes" id="UP000613160">
    <property type="component" value="Unassembled WGS sequence"/>
</dbReference>
<accession>A0A917DBQ3</accession>
<reference evidence="1" key="1">
    <citation type="journal article" date="2014" name="Int. J. Syst. Evol. Microbiol.">
        <title>Complete genome sequence of Corynebacterium casei LMG S-19264T (=DSM 44701T), isolated from a smear-ripened cheese.</title>
        <authorList>
            <consortium name="US DOE Joint Genome Institute (JGI-PGF)"/>
            <person name="Walter F."/>
            <person name="Albersmeier A."/>
            <person name="Kalinowski J."/>
            <person name="Ruckert C."/>
        </authorList>
    </citation>
    <scope>NUCLEOTIDE SEQUENCE</scope>
    <source>
        <strain evidence="1">CGMCC 1.15493</strain>
    </source>
</reference>
<dbReference type="RefSeq" id="WP_188851924.1">
    <property type="nucleotide sequence ID" value="NZ_BMJJ01000007.1"/>
</dbReference>
<gene>
    <name evidence="1" type="ORF">GCM10011335_29150</name>
</gene>
<proteinExistence type="predicted"/>
<protein>
    <submittedName>
        <fullName evidence="1">Uncharacterized protein</fullName>
    </submittedName>
</protein>
<sequence length="218" mass="22920">MPQALGLLLFTIGAPIGVVNAVAIGFGATLVNAAIGIGLSYVASLLAPKPEAPKPSDGKTNIAEPTAPRVRHYGQVRAGGVIAIIEPSNGKLHKMVVTGTDEVKAIVGIYIDDIAVTLDGSGQVNEWKERGENAANRLIVKTRLGLPTETAYSELVSAFPGKWTTAHRGDNVTSALMILNTGKPEDFSKQFPSGANTTISLIYQSSIVWDPRLGAYNA</sequence>
<dbReference type="EMBL" id="BMJJ01000007">
    <property type="protein sequence ID" value="GGD24424.1"/>
    <property type="molecule type" value="Genomic_DNA"/>
</dbReference>
<name>A0A917DBQ3_9HYPH</name>
<keyword evidence="2" id="KW-1185">Reference proteome</keyword>
<dbReference type="AlphaFoldDB" id="A0A917DBQ3"/>
<comment type="caution">
    <text evidence="1">The sequence shown here is derived from an EMBL/GenBank/DDBJ whole genome shotgun (WGS) entry which is preliminary data.</text>
</comment>
<evidence type="ECO:0000313" key="1">
    <source>
        <dbReference type="EMBL" id="GGD24424.1"/>
    </source>
</evidence>
<evidence type="ECO:0000313" key="2">
    <source>
        <dbReference type="Proteomes" id="UP000613160"/>
    </source>
</evidence>
<reference evidence="1" key="2">
    <citation type="submission" date="2020-09" db="EMBL/GenBank/DDBJ databases">
        <authorList>
            <person name="Sun Q."/>
            <person name="Zhou Y."/>
        </authorList>
    </citation>
    <scope>NUCLEOTIDE SEQUENCE</scope>
    <source>
        <strain evidence="1">CGMCC 1.15493</strain>
    </source>
</reference>
<organism evidence="1 2">
    <name type="scientific">Aureimonas glaciei</name>
    <dbReference type="NCBI Taxonomy" id="1776957"/>
    <lineage>
        <taxon>Bacteria</taxon>
        <taxon>Pseudomonadati</taxon>
        <taxon>Pseudomonadota</taxon>
        <taxon>Alphaproteobacteria</taxon>
        <taxon>Hyphomicrobiales</taxon>
        <taxon>Aurantimonadaceae</taxon>
        <taxon>Aureimonas</taxon>
    </lineage>
</organism>